<dbReference type="InterPro" id="IPR036890">
    <property type="entry name" value="HATPase_C_sf"/>
</dbReference>
<dbReference type="GO" id="GO:0005524">
    <property type="term" value="F:ATP binding"/>
    <property type="evidence" value="ECO:0007669"/>
    <property type="project" value="UniProtKB-KW"/>
</dbReference>
<feature type="transmembrane region" description="Helical" evidence="11">
    <location>
        <begin position="278"/>
        <end position="298"/>
    </location>
</feature>
<feature type="transmembrane region" description="Helical" evidence="11">
    <location>
        <begin position="242"/>
        <end position="266"/>
    </location>
</feature>
<evidence type="ECO:0000256" key="1">
    <source>
        <dbReference type="ARBA" id="ARBA00000085"/>
    </source>
</evidence>
<evidence type="ECO:0000313" key="14">
    <source>
        <dbReference type="Proteomes" id="UP000005459"/>
    </source>
</evidence>
<dbReference type="SUPFAM" id="SSF47384">
    <property type="entry name" value="Homodimeric domain of signal transducing histidine kinase"/>
    <property type="match status" value="1"/>
</dbReference>
<evidence type="ECO:0000256" key="5">
    <source>
        <dbReference type="ARBA" id="ARBA00022553"/>
    </source>
</evidence>
<dbReference type="AlphaFoldDB" id="F9UF52"/>
<dbReference type="EC" id="2.7.13.3" evidence="3"/>
<dbReference type="SMART" id="SM00387">
    <property type="entry name" value="HATPase_c"/>
    <property type="match status" value="1"/>
</dbReference>
<dbReference type="GO" id="GO:0000155">
    <property type="term" value="F:phosphorelay sensor kinase activity"/>
    <property type="evidence" value="ECO:0007669"/>
    <property type="project" value="InterPro"/>
</dbReference>
<keyword evidence="11" id="KW-1133">Transmembrane helix</keyword>
<feature type="transmembrane region" description="Helical" evidence="11">
    <location>
        <begin position="398"/>
        <end position="421"/>
    </location>
</feature>
<dbReference type="Proteomes" id="UP000005459">
    <property type="component" value="Unassembled WGS sequence"/>
</dbReference>
<dbReference type="PANTHER" id="PTHR44936:SF10">
    <property type="entry name" value="SENSOR PROTEIN RSTB"/>
    <property type="match status" value="1"/>
</dbReference>
<dbReference type="STRING" id="768671.ThimaDRAFT_3555"/>
<evidence type="ECO:0000256" key="6">
    <source>
        <dbReference type="ARBA" id="ARBA00022679"/>
    </source>
</evidence>
<dbReference type="eggNOG" id="COG2205">
    <property type="taxonomic scope" value="Bacteria"/>
</dbReference>
<feature type="transmembrane region" description="Helical" evidence="11">
    <location>
        <begin position="333"/>
        <end position="354"/>
    </location>
</feature>
<evidence type="ECO:0000256" key="7">
    <source>
        <dbReference type="ARBA" id="ARBA00022741"/>
    </source>
</evidence>
<dbReference type="InterPro" id="IPR005467">
    <property type="entry name" value="His_kinase_dom"/>
</dbReference>
<evidence type="ECO:0000256" key="3">
    <source>
        <dbReference type="ARBA" id="ARBA00012438"/>
    </source>
</evidence>
<accession>F9UF52</accession>
<dbReference type="InterPro" id="IPR003594">
    <property type="entry name" value="HATPase_dom"/>
</dbReference>
<evidence type="ECO:0000256" key="9">
    <source>
        <dbReference type="ARBA" id="ARBA00022840"/>
    </source>
</evidence>
<sequence>MRDAAMSEPEQTMTPLTSASMQSQTRRMPRLGRDRNRRIGIWFALLLLLPSPSTAWTVSSVPIAFSVLPEHVQSWEAAAALIGSDHLPPARVDIHLGHQPGARWFVAAPLGRDLVPPLASSGPILSLNVANLDLVELAYVASDGRLASPRLRTGDTLALGQRDVIGATLAFRLDPDLVSDHALLLRVLTIGQLSLVPRLTDAASFQLAQARSLLTGGMLAALAWLFALLMLFAGVATGDRRFLAFVMLSVPFGVTGLASIGQLAYFLPSVPAWITGRVSSALGYLVTAALIFSFYLIVRPPPSPWGLRRFWFTVAWFALLLSPIGLTDLHPSIAWLNNSAQLAFIAFVLIYGPLQWRGTSALGRIALAYLLATCATGIAVVARTWFPGLASLAVAYFWPINLVMQSLMLIAVLTVSGRLLAEVPEQTRRLEGARQARLRLAALARKFSGLLKVVSHEIRNPASSVRFVATNLRRGVLSPEDAAADLIRISNQLSDIVRGIQRQRDAFTDGTAADYTYDLHEKVAQVQGALAGRIDPARLDLEVRAESGAVTHLVDASRLVLVLTNLLDNAFKYGGRGRVRMSLSSTPERLELEVVDQGQGIAPSDAERIFDQFWRDPRHGHIPGWGLGLWASRSAVESLGGSMEYFPRSPQGAGFRVLVTRLRGADSRALA</sequence>
<reference evidence="13 14" key="1">
    <citation type="submission" date="2011-06" db="EMBL/GenBank/DDBJ databases">
        <title>The draft genome of Thiocapsa marina 5811.</title>
        <authorList>
            <consortium name="US DOE Joint Genome Institute (JGI-PGF)"/>
            <person name="Lucas S."/>
            <person name="Han J."/>
            <person name="Cheng J.-F."/>
            <person name="Goodwin L."/>
            <person name="Pitluck S."/>
            <person name="Peters L."/>
            <person name="Land M.L."/>
            <person name="Hauser L."/>
            <person name="Vogl K."/>
            <person name="Liu Z."/>
            <person name="Imhoff J."/>
            <person name="Thiel V."/>
            <person name="Frigaard N.-U."/>
            <person name="Bryant D."/>
            <person name="Woyke T.J."/>
        </authorList>
    </citation>
    <scope>NUCLEOTIDE SEQUENCE [LARGE SCALE GENOMIC DNA]</scope>
    <source>
        <strain evidence="13 14">5811</strain>
    </source>
</reference>
<dbReference type="InterPro" id="IPR003661">
    <property type="entry name" value="HisK_dim/P_dom"/>
</dbReference>
<comment type="subcellular location">
    <subcellularLocation>
        <location evidence="2">Cell membrane</location>
        <topology evidence="2">Multi-pass membrane protein</topology>
    </subcellularLocation>
</comment>
<dbReference type="Gene3D" id="3.30.565.10">
    <property type="entry name" value="Histidine kinase-like ATPase, C-terminal domain"/>
    <property type="match status" value="1"/>
</dbReference>
<feature type="transmembrane region" description="Helical" evidence="11">
    <location>
        <begin position="213"/>
        <end position="235"/>
    </location>
</feature>
<protein>
    <recommendedName>
        <fullName evidence="3">histidine kinase</fullName>
        <ecNumber evidence="3">2.7.13.3</ecNumber>
    </recommendedName>
</protein>
<dbReference type="InterPro" id="IPR050980">
    <property type="entry name" value="2C_sensor_his_kinase"/>
</dbReference>
<dbReference type="PRINTS" id="PR00344">
    <property type="entry name" value="BCTRLSENSOR"/>
</dbReference>
<keyword evidence="7" id="KW-0547">Nucleotide-binding</keyword>
<keyword evidence="4" id="KW-1003">Cell membrane</keyword>
<evidence type="ECO:0000256" key="11">
    <source>
        <dbReference type="SAM" id="Phobius"/>
    </source>
</evidence>
<organism evidence="13 14">
    <name type="scientific">Thiocapsa marina 5811</name>
    <dbReference type="NCBI Taxonomy" id="768671"/>
    <lineage>
        <taxon>Bacteria</taxon>
        <taxon>Pseudomonadati</taxon>
        <taxon>Pseudomonadota</taxon>
        <taxon>Gammaproteobacteria</taxon>
        <taxon>Chromatiales</taxon>
        <taxon>Chromatiaceae</taxon>
        <taxon>Thiocapsa</taxon>
    </lineage>
</organism>
<keyword evidence="11" id="KW-0472">Membrane</keyword>
<keyword evidence="9" id="KW-0067">ATP-binding</keyword>
<evidence type="ECO:0000259" key="12">
    <source>
        <dbReference type="PROSITE" id="PS50109"/>
    </source>
</evidence>
<evidence type="ECO:0000256" key="2">
    <source>
        <dbReference type="ARBA" id="ARBA00004651"/>
    </source>
</evidence>
<dbReference type="SUPFAM" id="SSF55874">
    <property type="entry name" value="ATPase domain of HSP90 chaperone/DNA topoisomerase II/histidine kinase"/>
    <property type="match status" value="1"/>
</dbReference>
<dbReference type="EMBL" id="AFWV01000012">
    <property type="protein sequence ID" value="EGV17089.1"/>
    <property type="molecule type" value="Genomic_DNA"/>
</dbReference>
<evidence type="ECO:0000256" key="8">
    <source>
        <dbReference type="ARBA" id="ARBA00022777"/>
    </source>
</evidence>
<dbReference type="InterPro" id="IPR004358">
    <property type="entry name" value="Sig_transdc_His_kin-like_C"/>
</dbReference>
<gene>
    <name evidence="13" type="ORF">ThimaDRAFT_3555</name>
</gene>
<feature type="compositionally biased region" description="Polar residues" evidence="10">
    <location>
        <begin position="9"/>
        <end position="26"/>
    </location>
</feature>
<evidence type="ECO:0000313" key="13">
    <source>
        <dbReference type="EMBL" id="EGV17089.1"/>
    </source>
</evidence>
<feature type="region of interest" description="Disordered" evidence="10">
    <location>
        <begin position="1"/>
        <end position="29"/>
    </location>
</feature>
<evidence type="ECO:0000256" key="4">
    <source>
        <dbReference type="ARBA" id="ARBA00022475"/>
    </source>
</evidence>
<evidence type="ECO:0000256" key="10">
    <source>
        <dbReference type="SAM" id="MobiDB-lite"/>
    </source>
</evidence>
<keyword evidence="6" id="KW-0808">Transferase</keyword>
<feature type="transmembrane region" description="Helical" evidence="11">
    <location>
        <begin position="366"/>
        <end position="386"/>
    </location>
</feature>
<dbReference type="PROSITE" id="PS50109">
    <property type="entry name" value="HIS_KIN"/>
    <property type="match status" value="1"/>
</dbReference>
<feature type="domain" description="Histidine kinase" evidence="12">
    <location>
        <begin position="453"/>
        <end position="663"/>
    </location>
</feature>
<name>F9UF52_9GAMM</name>
<dbReference type="Pfam" id="PF02518">
    <property type="entry name" value="HATPase_c"/>
    <property type="match status" value="1"/>
</dbReference>
<dbReference type="PANTHER" id="PTHR44936">
    <property type="entry name" value="SENSOR PROTEIN CREC"/>
    <property type="match status" value="1"/>
</dbReference>
<keyword evidence="11" id="KW-0812">Transmembrane</keyword>
<dbReference type="CDD" id="cd00082">
    <property type="entry name" value="HisKA"/>
    <property type="match status" value="1"/>
</dbReference>
<dbReference type="GO" id="GO:0005886">
    <property type="term" value="C:plasma membrane"/>
    <property type="evidence" value="ECO:0007669"/>
    <property type="project" value="UniProtKB-SubCell"/>
</dbReference>
<dbReference type="Gene3D" id="1.10.287.130">
    <property type="match status" value="1"/>
</dbReference>
<comment type="catalytic activity">
    <reaction evidence="1">
        <text>ATP + protein L-histidine = ADP + protein N-phospho-L-histidine.</text>
        <dbReference type="EC" id="2.7.13.3"/>
    </reaction>
</comment>
<proteinExistence type="predicted"/>
<dbReference type="InterPro" id="IPR036097">
    <property type="entry name" value="HisK_dim/P_sf"/>
</dbReference>
<feature type="transmembrane region" description="Helical" evidence="11">
    <location>
        <begin position="310"/>
        <end position="327"/>
    </location>
</feature>
<keyword evidence="5" id="KW-0597">Phosphoprotein</keyword>
<keyword evidence="14" id="KW-1185">Reference proteome</keyword>
<keyword evidence="8 13" id="KW-0418">Kinase</keyword>